<geneLocation type="plasmid" evidence="1 2">
    <name>p7</name>
</geneLocation>
<name>A0A4D8PX11_9PROT</name>
<dbReference type="EMBL" id="CP032328">
    <property type="protein sequence ID" value="QCO00419.1"/>
    <property type="molecule type" value="Genomic_DNA"/>
</dbReference>
<reference evidence="1 2" key="1">
    <citation type="submission" date="2018-09" db="EMBL/GenBank/DDBJ databases">
        <title>Whole genome based analysis of evolution and adaptive divergence in Indian and Brazilian strains of Azospirillum brasilense.</title>
        <authorList>
            <person name="Singh C."/>
            <person name="Tripathi A.K."/>
        </authorList>
    </citation>
    <scope>NUCLEOTIDE SEQUENCE [LARGE SCALE GENOMIC DNA]</scope>
    <source>
        <strain evidence="1 2">MTCC4035</strain>
        <plasmid evidence="1 2">p7</plasmid>
    </source>
</reference>
<dbReference type="RefSeq" id="WP_137119112.1">
    <property type="nucleotide sequence ID" value="NZ_CP032328.1"/>
</dbReference>
<protein>
    <submittedName>
        <fullName evidence="1">Uncharacterized protein</fullName>
    </submittedName>
</protein>
<sequence>MPTPRCRLQHSLQRLAHRLVHAIHGLQDAGHFHGGDGQVAEVGAGLGDAGGVLASLLLGLGDGGGVRRSLLQRLEARLQDGIASDGLGDGSSVGAALLAMASVMIFARIPAAP</sequence>
<dbReference type="KEGG" id="aare:D3093_34770"/>
<evidence type="ECO:0000313" key="2">
    <source>
        <dbReference type="Proteomes" id="UP000298595"/>
    </source>
</evidence>
<accession>A0A4D8PX11</accession>
<dbReference type="AlphaFoldDB" id="A0A4D8PX11"/>
<keyword evidence="1" id="KW-0614">Plasmid</keyword>
<evidence type="ECO:0000313" key="1">
    <source>
        <dbReference type="EMBL" id="QCO00419.1"/>
    </source>
</evidence>
<gene>
    <name evidence="1" type="ORF">D3093_34770</name>
</gene>
<organism evidence="1 2">
    <name type="scientific">Azospirillum argentinense</name>
    <dbReference type="NCBI Taxonomy" id="2970906"/>
    <lineage>
        <taxon>Bacteria</taxon>
        <taxon>Pseudomonadati</taxon>
        <taxon>Pseudomonadota</taxon>
        <taxon>Alphaproteobacteria</taxon>
        <taxon>Rhodospirillales</taxon>
        <taxon>Azospirillaceae</taxon>
        <taxon>Azospirillum</taxon>
    </lineage>
</organism>
<proteinExistence type="predicted"/>
<dbReference type="Proteomes" id="UP000298595">
    <property type="component" value="Plasmid p7"/>
</dbReference>